<dbReference type="AlphaFoldDB" id="A0A7J6LZG8"/>
<feature type="transmembrane region" description="Helical" evidence="2">
    <location>
        <begin position="384"/>
        <end position="405"/>
    </location>
</feature>
<keyword evidence="2" id="KW-0472">Membrane</keyword>
<evidence type="ECO:0000256" key="2">
    <source>
        <dbReference type="SAM" id="Phobius"/>
    </source>
</evidence>
<proteinExistence type="inferred from homology"/>
<keyword evidence="2" id="KW-1133">Transmembrane helix</keyword>
<comment type="caution">
    <text evidence="3">The sequence shown here is derived from an EMBL/GenBank/DDBJ whole genome shotgun (WGS) entry which is preliminary data.</text>
</comment>
<dbReference type="PANTHER" id="PTHR10686">
    <property type="entry name" value="FOLATE TRANSPORTER"/>
    <property type="match status" value="1"/>
</dbReference>
<feature type="transmembrane region" description="Helical" evidence="2">
    <location>
        <begin position="209"/>
        <end position="232"/>
    </location>
</feature>
<reference evidence="3 4" key="1">
    <citation type="submission" date="2020-04" db="EMBL/GenBank/DDBJ databases">
        <title>Perkinsus chesapeaki whole genome sequence.</title>
        <authorList>
            <person name="Bogema D.R."/>
        </authorList>
    </citation>
    <scope>NUCLEOTIDE SEQUENCE [LARGE SCALE GENOMIC DNA]</scope>
    <source>
        <strain evidence="3">ATCC PRA-425</strain>
    </source>
</reference>
<feature type="transmembrane region" description="Helical" evidence="2">
    <location>
        <begin position="284"/>
        <end position="302"/>
    </location>
</feature>
<feature type="transmembrane region" description="Helical" evidence="2">
    <location>
        <begin position="252"/>
        <end position="272"/>
    </location>
</feature>
<dbReference type="InterPro" id="IPR002666">
    <property type="entry name" value="Folate_carrier"/>
</dbReference>
<dbReference type="Proteomes" id="UP000591131">
    <property type="component" value="Unassembled WGS sequence"/>
</dbReference>
<dbReference type="Pfam" id="PF01770">
    <property type="entry name" value="Folate_carrier"/>
    <property type="match status" value="2"/>
</dbReference>
<sequence>MAVSTAALHLPSRDVLVACAFQLFLSFKPSEPHLTTYLRETKSFTAAEINDQIYVTCTYAGLVMLLVIGLMAEFIDYKLCIVLGALARLFTRMVLLLGTTVFQMQVAEVAYAFGSAMETIFNSYLFCIVDDSSFVRVVALVQACKLVGKSFSSILGDILHDVFGCSLHSLFCISAVSVAIASVLSLALGRIHRSCPSRPRDVLKTIKLVYSNMGYLPMVVWWFGSFACYNLTYAYEPSLYDAMMAESNAPDVNGTVIALAQICSAIASLALSSHKLASLSSKSPQRFLLLVGWLGSISAVVMALPKALTVMCFGFVFFLSFTAVSNALVSAETGRVVKSTGATEAYAFMAMCNTLLAIAVQTFLTWLLLSLLKLDIRKLYDILMIVQLSMITLYSLSLIISSLVSHRKVSSLTEKFLA</sequence>
<feature type="transmembrane region" description="Helical" evidence="2">
    <location>
        <begin position="53"/>
        <end position="72"/>
    </location>
</feature>
<dbReference type="EMBL" id="JAAPAO010000294">
    <property type="protein sequence ID" value="KAF4664191.1"/>
    <property type="molecule type" value="Genomic_DNA"/>
</dbReference>
<organism evidence="3 4">
    <name type="scientific">Perkinsus chesapeaki</name>
    <name type="common">Clam parasite</name>
    <name type="synonym">Perkinsus andrewsi</name>
    <dbReference type="NCBI Taxonomy" id="330153"/>
    <lineage>
        <taxon>Eukaryota</taxon>
        <taxon>Sar</taxon>
        <taxon>Alveolata</taxon>
        <taxon>Perkinsozoa</taxon>
        <taxon>Perkinsea</taxon>
        <taxon>Perkinsida</taxon>
        <taxon>Perkinsidae</taxon>
        <taxon>Perkinsus</taxon>
    </lineage>
</organism>
<feature type="transmembrane region" description="Helical" evidence="2">
    <location>
        <begin position="350"/>
        <end position="372"/>
    </location>
</feature>
<dbReference type="SUPFAM" id="SSF103473">
    <property type="entry name" value="MFS general substrate transporter"/>
    <property type="match status" value="1"/>
</dbReference>
<evidence type="ECO:0000256" key="1">
    <source>
        <dbReference type="ARBA" id="ARBA00005773"/>
    </source>
</evidence>
<keyword evidence="4" id="KW-1185">Reference proteome</keyword>
<evidence type="ECO:0000313" key="4">
    <source>
        <dbReference type="Proteomes" id="UP000591131"/>
    </source>
</evidence>
<dbReference type="InterPro" id="IPR036259">
    <property type="entry name" value="MFS_trans_sf"/>
</dbReference>
<dbReference type="OrthoDB" id="18814at2759"/>
<accession>A0A7J6LZG8</accession>
<feature type="transmembrane region" description="Helical" evidence="2">
    <location>
        <begin position="167"/>
        <end position="188"/>
    </location>
</feature>
<dbReference type="GO" id="GO:0005886">
    <property type="term" value="C:plasma membrane"/>
    <property type="evidence" value="ECO:0007669"/>
    <property type="project" value="TreeGrafter"/>
</dbReference>
<name>A0A7J6LZG8_PERCH</name>
<dbReference type="Gene3D" id="1.20.1250.20">
    <property type="entry name" value="MFS general substrate transporter like domains"/>
    <property type="match status" value="1"/>
</dbReference>
<keyword evidence="2" id="KW-0812">Transmembrane</keyword>
<dbReference type="PANTHER" id="PTHR10686:SF18">
    <property type="entry name" value="IP11787P-RELATED"/>
    <property type="match status" value="1"/>
</dbReference>
<evidence type="ECO:0000313" key="3">
    <source>
        <dbReference type="EMBL" id="KAF4664191.1"/>
    </source>
</evidence>
<protein>
    <submittedName>
        <fullName evidence="3">Uncharacterized protein</fullName>
    </submittedName>
</protein>
<dbReference type="GO" id="GO:0090482">
    <property type="term" value="F:vitamin transmembrane transporter activity"/>
    <property type="evidence" value="ECO:0007669"/>
    <property type="project" value="InterPro"/>
</dbReference>
<comment type="similarity">
    <text evidence="1">Belongs to the reduced folate carrier (RFC) transporter (TC 2.A.48) family.</text>
</comment>
<gene>
    <name evidence="3" type="ORF">FOL47_005260</name>
</gene>
<feature type="transmembrane region" description="Helical" evidence="2">
    <location>
        <begin position="308"/>
        <end position="329"/>
    </location>
</feature>